<feature type="compositionally biased region" description="Pro residues" evidence="1">
    <location>
        <begin position="196"/>
        <end position="206"/>
    </location>
</feature>
<feature type="compositionally biased region" description="Basic and acidic residues" evidence="1">
    <location>
        <begin position="362"/>
        <end position="372"/>
    </location>
</feature>
<reference evidence="2 3" key="1">
    <citation type="journal article" date="2021" name="MBio">
        <title>A New Model Trypanosomatid, Novymonas esmeraldas: Genomic Perception of Its 'Candidatus Pandoraea novymonadis' Endosymbiont.</title>
        <authorList>
            <person name="Zakharova A."/>
            <person name="Saura A."/>
            <person name="Butenko A."/>
            <person name="Podesvova L."/>
            <person name="Warmusova S."/>
            <person name="Kostygov A.Y."/>
            <person name="Nenarokova A."/>
            <person name="Lukes J."/>
            <person name="Opperdoes F.R."/>
            <person name="Yurchenko V."/>
        </authorList>
    </citation>
    <scope>NUCLEOTIDE SEQUENCE [LARGE SCALE GENOMIC DNA]</scope>
    <source>
        <strain evidence="2 3">E262AT.01</strain>
    </source>
</reference>
<proteinExistence type="predicted"/>
<feature type="region of interest" description="Disordered" evidence="1">
    <location>
        <begin position="170"/>
        <end position="334"/>
    </location>
</feature>
<feature type="compositionally biased region" description="Low complexity" evidence="1">
    <location>
        <begin position="455"/>
        <end position="481"/>
    </location>
</feature>
<feature type="region of interest" description="Disordered" evidence="1">
    <location>
        <begin position="603"/>
        <end position="663"/>
    </location>
</feature>
<feature type="compositionally biased region" description="Low complexity" evidence="1">
    <location>
        <begin position="229"/>
        <end position="245"/>
    </location>
</feature>
<evidence type="ECO:0000313" key="2">
    <source>
        <dbReference type="EMBL" id="KAK7197750.1"/>
    </source>
</evidence>
<feature type="compositionally biased region" description="Polar residues" evidence="1">
    <location>
        <begin position="277"/>
        <end position="287"/>
    </location>
</feature>
<name>A0AAW0EXB8_9TRYP</name>
<feature type="region of interest" description="Disordered" evidence="1">
    <location>
        <begin position="358"/>
        <end position="481"/>
    </location>
</feature>
<keyword evidence="3" id="KW-1185">Reference proteome</keyword>
<organism evidence="2 3">
    <name type="scientific">Novymonas esmeraldas</name>
    <dbReference type="NCBI Taxonomy" id="1808958"/>
    <lineage>
        <taxon>Eukaryota</taxon>
        <taxon>Discoba</taxon>
        <taxon>Euglenozoa</taxon>
        <taxon>Kinetoplastea</taxon>
        <taxon>Metakinetoplastina</taxon>
        <taxon>Trypanosomatida</taxon>
        <taxon>Trypanosomatidae</taxon>
        <taxon>Novymonas</taxon>
    </lineage>
</organism>
<sequence length="663" mass="68767">MFAARDPNGVPAAPSIKIPTLGLSSDSHATMRVSTYAPTASLRRRSAAARLPGSVPASSALPTAPATAELCVHECGVEGATAAAALHPWDEWTESPHDDARRLHEAERLLEATGERDSAEAHVTVSGGTAALAELPEARDSGAFPAGELLLHKDEFLERLVQRVRASCATLTRERSASGPESAPEAQSARTGSPPSTTPPRHPASPPEVLDSDTAQEPLSGAGRRSRAVSQSPSPLSTSDSPVLPHRAAAHRPGLELVQPQANGRVERGGRVATPPATRSSGATSPSPRRPSTDLYAAGGALRGSLQHSRCSGVSRDRRSPSVERPTHSDVCASPSVVEEMAEAAGAGNYCLRAATATETHGAAECDDRSGSERPSVAVAGAGTHPRWDPHPVSDSRPSWNQPHPQRRQRPVVSAPGSKAPPSLLSVRRGASMSPNEPSGPPGQRGSSAERVLRRTSSSRASRQASLTATTSPTSPPSARALFHRQDTDSGAKAALPPAEVRNDALLQSRCDAALARAARAEHQCSVLSHALQQLRVDQAAERAAWRVQQAALEQQVASIMAWIGSVDAEAGLTAAASTAPAPAAASAKDALWDAEGDIAHTAHSSGTRSADGSPLRCAPGATPTPARHHNRSATDSGDASTGPVRLPPSPPLLLRMHAATTK</sequence>
<dbReference type="Proteomes" id="UP001430356">
    <property type="component" value="Unassembled WGS sequence"/>
</dbReference>
<evidence type="ECO:0000256" key="1">
    <source>
        <dbReference type="SAM" id="MobiDB-lite"/>
    </source>
</evidence>
<feature type="compositionally biased region" description="Basic and acidic residues" evidence="1">
    <location>
        <begin position="315"/>
        <end position="328"/>
    </location>
</feature>
<dbReference type="EMBL" id="JAECZO010000118">
    <property type="protein sequence ID" value="KAK7197750.1"/>
    <property type="molecule type" value="Genomic_DNA"/>
</dbReference>
<evidence type="ECO:0000313" key="3">
    <source>
        <dbReference type="Proteomes" id="UP001430356"/>
    </source>
</evidence>
<accession>A0AAW0EXB8</accession>
<gene>
    <name evidence="2" type="ORF">NESM_000727300</name>
</gene>
<protein>
    <submittedName>
        <fullName evidence="2">Uncharacterized protein</fullName>
    </submittedName>
</protein>
<dbReference type="AlphaFoldDB" id="A0AAW0EXB8"/>
<comment type="caution">
    <text evidence="2">The sequence shown here is derived from an EMBL/GenBank/DDBJ whole genome shotgun (WGS) entry which is preliminary data.</text>
</comment>